<evidence type="ECO:0000313" key="4">
    <source>
        <dbReference type="EMBL" id="QDV28114.1"/>
    </source>
</evidence>
<dbReference type="NCBIfam" id="TIGR04294">
    <property type="entry name" value="pre_pil_HX9DG"/>
    <property type="match status" value="1"/>
</dbReference>
<dbReference type="SUPFAM" id="SSF54523">
    <property type="entry name" value="Pili subunits"/>
    <property type="match status" value="1"/>
</dbReference>
<keyword evidence="2" id="KW-0812">Transmembrane</keyword>
<dbReference type="KEGG" id="ahel:Q31a_65090"/>
<accession>A0A518GHQ1</accession>
<dbReference type="EMBL" id="CP036298">
    <property type="protein sequence ID" value="QDV28114.1"/>
    <property type="molecule type" value="Genomic_DNA"/>
</dbReference>
<dbReference type="InterPro" id="IPR012902">
    <property type="entry name" value="N_methyl_site"/>
</dbReference>
<feature type="region of interest" description="Disordered" evidence="1">
    <location>
        <begin position="282"/>
        <end position="307"/>
    </location>
</feature>
<dbReference type="Pfam" id="PF07596">
    <property type="entry name" value="SBP_bac_10"/>
    <property type="match status" value="1"/>
</dbReference>
<evidence type="ECO:0000313" key="5">
    <source>
        <dbReference type="Proteomes" id="UP000318017"/>
    </source>
</evidence>
<feature type="transmembrane region" description="Helical" evidence="2">
    <location>
        <begin position="21"/>
        <end position="42"/>
    </location>
</feature>
<feature type="domain" description="DUF1559" evidence="3">
    <location>
        <begin position="43"/>
        <end position="377"/>
    </location>
</feature>
<reference evidence="4 5" key="1">
    <citation type="submission" date="2019-02" db="EMBL/GenBank/DDBJ databases">
        <title>Deep-cultivation of Planctomycetes and their phenomic and genomic characterization uncovers novel biology.</title>
        <authorList>
            <person name="Wiegand S."/>
            <person name="Jogler M."/>
            <person name="Boedeker C."/>
            <person name="Pinto D."/>
            <person name="Vollmers J."/>
            <person name="Rivas-Marin E."/>
            <person name="Kohn T."/>
            <person name="Peeters S.H."/>
            <person name="Heuer A."/>
            <person name="Rast P."/>
            <person name="Oberbeckmann S."/>
            <person name="Bunk B."/>
            <person name="Jeske O."/>
            <person name="Meyerdierks A."/>
            <person name="Storesund J.E."/>
            <person name="Kallscheuer N."/>
            <person name="Luecker S."/>
            <person name="Lage O.M."/>
            <person name="Pohl T."/>
            <person name="Merkel B.J."/>
            <person name="Hornburger P."/>
            <person name="Mueller R.-W."/>
            <person name="Bruemmer F."/>
            <person name="Labrenz M."/>
            <person name="Spormann A.M."/>
            <person name="Op den Camp H."/>
            <person name="Overmann J."/>
            <person name="Amann R."/>
            <person name="Jetten M.S.M."/>
            <person name="Mascher T."/>
            <person name="Medema M.H."/>
            <person name="Devos D.P."/>
            <person name="Kaster A.-K."/>
            <person name="Ovreas L."/>
            <person name="Rohde M."/>
            <person name="Galperin M.Y."/>
            <person name="Jogler C."/>
        </authorList>
    </citation>
    <scope>NUCLEOTIDE SEQUENCE [LARGE SCALE GENOMIC DNA]</scope>
    <source>
        <strain evidence="4 5">Q31a</strain>
    </source>
</reference>
<dbReference type="AlphaFoldDB" id="A0A518GHQ1"/>
<sequence>MNIPFRSPYQSRRVRAGGFTLVELLVVIAIIGILVGLLLPAVQAAREAARRLQCTNNLLQFGMALHNYELAHRVLPSGTVDAQGPIVHLPIGYHHNWIVQILPMLDQRVAYNVIDHGQSIYAKVNLPLRQYSMSLLHCPSSSGSGPFSNYAGVHDSREVPIDIDNNGVLFLNSAVTFDDIVDGLSQTVFASEKSFDETDLGWSSGTRATLRNFGSQFNKDNQRIGGWNTYFPPGVGGGYGGGSYGGGGYGMGTYGGGTYGGEGYGSEAYGEAVVDATGVDSRTLEQEVEPPNSDTAESTGDSTAEMEPKAENLASAGVPKPYDELDPTTWLSVADLPAVIDGQPNSGSDVGGFSSSHAGGVNVLVGDGSIRFLSQTISDPTRQQLGNRHDGKLFLDNPL</sequence>
<dbReference type="Pfam" id="PF07963">
    <property type="entry name" value="N_methyl"/>
    <property type="match status" value="1"/>
</dbReference>
<keyword evidence="2" id="KW-0472">Membrane</keyword>
<organism evidence="4 5">
    <name type="scientific">Aureliella helgolandensis</name>
    <dbReference type="NCBI Taxonomy" id="2527968"/>
    <lineage>
        <taxon>Bacteria</taxon>
        <taxon>Pseudomonadati</taxon>
        <taxon>Planctomycetota</taxon>
        <taxon>Planctomycetia</taxon>
        <taxon>Pirellulales</taxon>
        <taxon>Pirellulaceae</taxon>
        <taxon>Aureliella</taxon>
    </lineage>
</organism>
<dbReference type="NCBIfam" id="TIGR02532">
    <property type="entry name" value="IV_pilin_GFxxxE"/>
    <property type="match status" value="1"/>
</dbReference>
<dbReference type="PANTHER" id="PTHR30093:SF2">
    <property type="entry name" value="TYPE II SECRETION SYSTEM PROTEIN H"/>
    <property type="match status" value="1"/>
</dbReference>
<keyword evidence="2" id="KW-1133">Transmembrane helix</keyword>
<dbReference type="PANTHER" id="PTHR30093">
    <property type="entry name" value="GENERAL SECRETION PATHWAY PROTEIN G"/>
    <property type="match status" value="1"/>
</dbReference>
<evidence type="ECO:0000256" key="1">
    <source>
        <dbReference type="SAM" id="MobiDB-lite"/>
    </source>
</evidence>
<dbReference type="RefSeq" id="WP_197355944.1">
    <property type="nucleotide sequence ID" value="NZ_CP036298.1"/>
</dbReference>
<protein>
    <recommendedName>
        <fullName evidence="3">DUF1559 domain-containing protein</fullName>
    </recommendedName>
</protein>
<name>A0A518GHQ1_9BACT</name>
<evidence type="ECO:0000259" key="3">
    <source>
        <dbReference type="Pfam" id="PF07596"/>
    </source>
</evidence>
<dbReference type="Gene3D" id="3.30.700.10">
    <property type="entry name" value="Glycoprotein, Type 4 Pilin"/>
    <property type="match status" value="1"/>
</dbReference>
<proteinExistence type="predicted"/>
<evidence type="ECO:0000256" key="2">
    <source>
        <dbReference type="SAM" id="Phobius"/>
    </source>
</evidence>
<keyword evidence="5" id="KW-1185">Reference proteome</keyword>
<feature type="compositionally biased region" description="Polar residues" evidence="1">
    <location>
        <begin position="292"/>
        <end position="302"/>
    </location>
</feature>
<dbReference type="InterPro" id="IPR027558">
    <property type="entry name" value="Pre_pil_HX9DG_C"/>
</dbReference>
<dbReference type="Proteomes" id="UP000318017">
    <property type="component" value="Chromosome"/>
</dbReference>
<dbReference type="InterPro" id="IPR011453">
    <property type="entry name" value="DUF1559"/>
</dbReference>
<dbReference type="InterPro" id="IPR045584">
    <property type="entry name" value="Pilin-like"/>
</dbReference>
<dbReference type="PROSITE" id="PS00409">
    <property type="entry name" value="PROKAR_NTER_METHYL"/>
    <property type="match status" value="1"/>
</dbReference>
<gene>
    <name evidence="4" type="ORF">Q31a_65090</name>
</gene>